<dbReference type="AlphaFoldDB" id="A8AWL6"/>
<evidence type="ECO:0000313" key="1">
    <source>
        <dbReference type="EMBL" id="ABV10812.1"/>
    </source>
</evidence>
<name>A8AWL6_STRGC</name>
<dbReference type="EMBL" id="CP000725">
    <property type="protein sequence ID" value="ABV10812.1"/>
    <property type="molecule type" value="Genomic_DNA"/>
</dbReference>
<evidence type="ECO:0000313" key="2">
    <source>
        <dbReference type="Proteomes" id="UP000001131"/>
    </source>
</evidence>
<gene>
    <name evidence="1" type="ordered locus">SGO_0880</name>
</gene>
<protein>
    <submittedName>
        <fullName evidence="1">Uncharacterized protein</fullName>
    </submittedName>
</protein>
<proteinExistence type="predicted"/>
<dbReference type="HOGENOM" id="CLU_2958842_0_0_9"/>
<dbReference type="STRING" id="467705.SGO_0880"/>
<organism evidence="1 2">
    <name type="scientific">Streptococcus gordonii (strain Challis / ATCC 35105 / BCRC 15272 / CH1 / DL1 / V288)</name>
    <dbReference type="NCBI Taxonomy" id="467705"/>
    <lineage>
        <taxon>Bacteria</taxon>
        <taxon>Bacillati</taxon>
        <taxon>Bacillota</taxon>
        <taxon>Bacilli</taxon>
        <taxon>Lactobacillales</taxon>
        <taxon>Streptococcaceae</taxon>
        <taxon>Streptococcus</taxon>
    </lineage>
</organism>
<dbReference type="KEGG" id="sgo:SGO_0880"/>
<reference evidence="1 2" key="1">
    <citation type="journal article" date="2007" name="J. Bacteriol.">
        <title>Genome-wide transcriptional changes in Streptococcus gordonii in response to competence signaling peptide.</title>
        <authorList>
            <person name="Vickerman M.M."/>
            <person name="Iobst S."/>
            <person name="Jesionowski A.M."/>
            <person name="Gill S.R."/>
        </authorList>
    </citation>
    <scope>NUCLEOTIDE SEQUENCE [LARGE SCALE GENOMIC DNA]</scope>
    <source>
        <strain evidence="2">Challis / ATCC 35105 / BCRC 15272 / CH1 / DL1 / V288</strain>
    </source>
</reference>
<accession>A8AWL6</accession>
<dbReference type="Proteomes" id="UP000001131">
    <property type="component" value="Chromosome"/>
</dbReference>
<keyword evidence="2" id="KW-1185">Reference proteome</keyword>
<sequence length="59" mass="5958">MGRTGGEGLVFLGAVSPPALKGATDDDRKRLVYAADQGSGQYAWFGSAPNNPAFGSGAV</sequence>